<dbReference type="PROSITE" id="PS00138">
    <property type="entry name" value="SUBTILASE_SER"/>
    <property type="match status" value="1"/>
</dbReference>
<feature type="active site" description="Charge relay system" evidence="5 6">
    <location>
        <position position="165"/>
    </location>
</feature>
<keyword evidence="8" id="KW-0732">Signal</keyword>
<dbReference type="STRING" id="1196353.SAMN05444921_102251"/>
<dbReference type="InterPro" id="IPR006311">
    <property type="entry name" value="TAT_signal"/>
</dbReference>
<dbReference type="PROSITE" id="PS51829">
    <property type="entry name" value="P_HOMO_B"/>
    <property type="match status" value="1"/>
</dbReference>
<dbReference type="SUPFAM" id="SSF52743">
    <property type="entry name" value="Subtilisin-like"/>
    <property type="match status" value="1"/>
</dbReference>
<dbReference type="Pfam" id="PF01483">
    <property type="entry name" value="P_proprotein"/>
    <property type="match status" value="1"/>
</dbReference>
<evidence type="ECO:0000256" key="1">
    <source>
        <dbReference type="ARBA" id="ARBA00011073"/>
    </source>
</evidence>
<dbReference type="GeneID" id="40828199"/>
<dbReference type="GO" id="GO:0005615">
    <property type="term" value="C:extracellular space"/>
    <property type="evidence" value="ECO:0007669"/>
    <property type="project" value="TreeGrafter"/>
</dbReference>
<dbReference type="InterPro" id="IPR010259">
    <property type="entry name" value="S8pro/Inhibitor_I9"/>
</dbReference>
<keyword evidence="2 6" id="KW-0645">Protease</keyword>
<dbReference type="Gene3D" id="2.60.120.260">
    <property type="entry name" value="Galactose-binding domain-like"/>
    <property type="match status" value="1"/>
</dbReference>
<evidence type="ECO:0000256" key="5">
    <source>
        <dbReference type="PIRSR" id="PIRSR615500-1"/>
    </source>
</evidence>
<dbReference type="PANTHER" id="PTHR43806:SF11">
    <property type="entry name" value="CEREVISIN-RELATED"/>
    <property type="match status" value="1"/>
</dbReference>
<gene>
    <name evidence="10" type="ORF">SAMN05444921_102251</name>
</gene>
<reference evidence="11" key="1">
    <citation type="submission" date="2016-10" db="EMBL/GenBank/DDBJ databases">
        <authorList>
            <person name="Varghese N."/>
            <person name="Submissions S."/>
        </authorList>
    </citation>
    <scope>NUCLEOTIDE SEQUENCE [LARGE SCALE GENOMIC DNA]</scope>
    <source>
        <strain evidence="11">CGMCC 4.7042</strain>
    </source>
</reference>
<dbReference type="InterPro" id="IPR015500">
    <property type="entry name" value="Peptidase_S8_subtilisin-rel"/>
</dbReference>
<feature type="active site" description="Charge relay system" evidence="5 6">
    <location>
        <position position="350"/>
    </location>
</feature>
<dbReference type="SUPFAM" id="SSF54897">
    <property type="entry name" value="Protease propeptides/inhibitors"/>
    <property type="match status" value="1"/>
</dbReference>
<evidence type="ECO:0000256" key="4">
    <source>
        <dbReference type="ARBA" id="ARBA00022825"/>
    </source>
</evidence>
<keyword evidence="4 6" id="KW-0720">Serine protease</keyword>
<evidence type="ECO:0000256" key="6">
    <source>
        <dbReference type="PROSITE-ProRule" id="PRU01240"/>
    </source>
</evidence>
<protein>
    <submittedName>
        <fullName evidence="10">Serine protease, subtilisin family</fullName>
    </submittedName>
</protein>
<dbReference type="InterPro" id="IPR002884">
    <property type="entry name" value="P_dom"/>
</dbReference>
<evidence type="ECO:0000256" key="3">
    <source>
        <dbReference type="ARBA" id="ARBA00022801"/>
    </source>
</evidence>
<evidence type="ECO:0000259" key="9">
    <source>
        <dbReference type="PROSITE" id="PS51829"/>
    </source>
</evidence>
<dbReference type="OrthoDB" id="9798386at2"/>
<keyword evidence="11" id="KW-1185">Reference proteome</keyword>
<dbReference type="InterPro" id="IPR050131">
    <property type="entry name" value="Peptidase_S8_subtilisin-like"/>
</dbReference>
<dbReference type="Proteomes" id="UP000199063">
    <property type="component" value="Unassembled WGS sequence"/>
</dbReference>
<evidence type="ECO:0000313" key="10">
    <source>
        <dbReference type="EMBL" id="SDL92838.1"/>
    </source>
</evidence>
<organism evidence="10 11">
    <name type="scientific">Streptomyces wuyuanensis</name>
    <dbReference type="NCBI Taxonomy" id="1196353"/>
    <lineage>
        <taxon>Bacteria</taxon>
        <taxon>Bacillati</taxon>
        <taxon>Actinomycetota</taxon>
        <taxon>Actinomycetes</taxon>
        <taxon>Kitasatosporales</taxon>
        <taxon>Streptomycetaceae</taxon>
        <taxon>Streptomyces</taxon>
    </lineage>
</organism>
<dbReference type="Pfam" id="PF05922">
    <property type="entry name" value="Inhibitor_I9"/>
    <property type="match status" value="1"/>
</dbReference>
<keyword evidence="3 6" id="KW-0378">Hydrolase</keyword>
<dbReference type="InterPro" id="IPR034193">
    <property type="entry name" value="PCSK9_ProteinaseK-like"/>
</dbReference>
<dbReference type="PROSITE" id="PS00136">
    <property type="entry name" value="SUBTILASE_ASP"/>
    <property type="match status" value="1"/>
</dbReference>
<dbReference type="InterPro" id="IPR000209">
    <property type="entry name" value="Peptidase_S8/S53_dom"/>
</dbReference>
<feature type="signal peptide" evidence="8">
    <location>
        <begin position="1"/>
        <end position="34"/>
    </location>
</feature>
<dbReference type="InterPro" id="IPR037045">
    <property type="entry name" value="S8pro/Inhibitor_I9_sf"/>
</dbReference>
<evidence type="ECO:0000256" key="2">
    <source>
        <dbReference type="ARBA" id="ARBA00022670"/>
    </source>
</evidence>
<dbReference type="CDD" id="cd04077">
    <property type="entry name" value="Peptidases_S8_PCSK9_ProteinaseK_like"/>
    <property type="match status" value="1"/>
</dbReference>
<dbReference type="SUPFAM" id="SSF49785">
    <property type="entry name" value="Galactose-binding domain-like"/>
    <property type="match status" value="1"/>
</dbReference>
<proteinExistence type="inferred from homology"/>
<dbReference type="AlphaFoldDB" id="A0A1G9P206"/>
<evidence type="ECO:0000256" key="7">
    <source>
        <dbReference type="RuleBase" id="RU003355"/>
    </source>
</evidence>
<dbReference type="PANTHER" id="PTHR43806">
    <property type="entry name" value="PEPTIDASE S8"/>
    <property type="match status" value="1"/>
</dbReference>
<dbReference type="Pfam" id="PF00082">
    <property type="entry name" value="Peptidase_S8"/>
    <property type="match status" value="1"/>
</dbReference>
<comment type="similarity">
    <text evidence="1 6 7">Belongs to the peptidase S8 family.</text>
</comment>
<accession>A0A1G9P206</accession>
<dbReference type="EMBL" id="FNHI01000002">
    <property type="protein sequence ID" value="SDL92838.1"/>
    <property type="molecule type" value="Genomic_DNA"/>
</dbReference>
<dbReference type="Gene3D" id="3.40.50.200">
    <property type="entry name" value="Peptidase S8/S53 domain"/>
    <property type="match status" value="1"/>
</dbReference>
<dbReference type="InterPro" id="IPR008979">
    <property type="entry name" value="Galactose-bd-like_sf"/>
</dbReference>
<dbReference type="FunFam" id="3.40.50.200:FF:000014">
    <property type="entry name" value="Proteinase K"/>
    <property type="match status" value="1"/>
</dbReference>
<evidence type="ECO:0000256" key="8">
    <source>
        <dbReference type="SAM" id="SignalP"/>
    </source>
</evidence>
<dbReference type="InterPro" id="IPR023828">
    <property type="entry name" value="Peptidase_S8_Ser-AS"/>
</dbReference>
<dbReference type="InterPro" id="IPR036852">
    <property type="entry name" value="Peptidase_S8/S53_dom_sf"/>
</dbReference>
<dbReference type="GO" id="GO:0004252">
    <property type="term" value="F:serine-type endopeptidase activity"/>
    <property type="evidence" value="ECO:0007669"/>
    <property type="project" value="UniProtKB-UniRule"/>
</dbReference>
<dbReference type="InterPro" id="IPR023827">
    <property type="entry name" value="Peptidase_S8_Asp-AS"/>
</dbReference>
<feature type="active site" description="Charge relay system" evidence="5 6">
    <location>
        <position position="198"/>
    </location>
</feature>
<dbReference type="Gene3D" id="3.30.70.80">
    <property type="entry name" value="Peptidase S8 propeptide/proteinase inhibitor I9"/>
    <property type="match status" value="1"/>
</dbReference>
<dbReference type="PROSITE" id="PS51892">
    <property type="entry name" value="SUBTILASE"/>
    <property type="match status" value="1"/>
</dbReference>
<dbReference type="PROSITE" id="PS51318">
    <property type="entry name" value="TAT"/>
    <property type="match status" value="1"/>
</dbReference>
<dbReference type="PRINTS" id="PR00723">
    <property type="entry name" value="SUBTILISIN"/>
</dbReference>
<evidence type="ECO:0000313" key="11">
    <source>
        <dbReference type="Proteomes" id="UP000199063"/>
    </source>
</evidence>
<feature type="domain" description="P/Homo B" evidence="9">
    <location>
        <begin position="408"/>
        <end position="524"/>
    </location>
</feature>
<dbReference type="FunFam" id="2.60.120.260:FF:000149">
    <property type="entry name" value="Leupeptin-inactivating enzyme 1"/>
    <property type="match status" value="1"/>
</dbReference>
<feature type="chain" id="PRO_5011597957" evidence="8">
    <location>
        <begin position="35"/>
        <end position="524"/>
    </location>
</feature>
<dbReference type="GO" id="GO:0006508">
    <property type="term" value="P:proteolysis"/>
    <property type="evidence" value="ECO:0007669"/>
    <property type="project" value="UniProtKB-KW"/>
</dbReference>
<name>A0A1G9P206_9ACTN</name>
<dbReference type="RefSeq" id="WP_093652455.1">
    <property type="nucleotide sequence ID" value="NZ_FNHI01000002.1"/>
</dbReference>
<sequence>MSVMRNSRRRLSAASAIAVAALALGAASALPATAAEPAPVGVIENAGAPGAIPGSYIVTLDESAADAGSKAGKDLAAEYGAKIKKTYSSALNGYAVELSEAQARKFAGDPAVESVVQNRVFTISGTQPNPPSWGLDRIDQRALPLDQSYTYPDSAGEGVTAYIIDTGVRITHSDFGGRASYGYDAIDNDNTAQDGNGHGTHVAATVAGGAYGVAKKAKVVGVRVLNNSGSGTTAQVVAGIDWVTQNAVKPAVANMSLGGGVDTALDTAVRNSIASGITYAVAAGNSGANASNYSPARVTEAITVGSTTSTDARSSFSNYGSVLDIFAPGSSITSAWNTSDSATNTISGTSMATPHVAGAAALYLADNRTATPAQVSSALTTAATPNVVGNPGSGSPNRLLYVGGGTTTPPGPKFENTADYPISDNATVESPVTVSGIAGNAPAALQVPVGIVHTYIGDLQVQLIAPDGTAYTLKSYGTGGSSDNINTTYTVNASSEVANGTWKLRVSDNARYDTGRIDAWGLQF</sequence>